<dbReference type="FunFam" id="3.40.50.720:FF:000084">
    <property type="entry name" value="Short-chain dehydrogenase reductase"/>
    <property type="match status" value="1"/>
</dbReference>
<dbReference type="STRING" id="1398.AB434_0258"/>
<dbReference type="PRINTS" id="PR00080">
    <property type="entry name" value="SDRFAMILY"/>
</dbReference>
<reference evidence="12" key="2">
    <citation type="submission" date="2015-01" db="EMBL/GenBank/DDBJ databases">
        <title>Comparative genome analysis of Bacillus coagulans HM-08, Clostridium butyricum HM-68, Bacillus subtilis HM-66 and Bacillus paralicheniformis BL-09.</title>
        <authorList>
            <person name="Zhang H."/>
        </authorList>
    </citation>
    <scope>NUCLEOTIDE SEQUENCE [LARGE SCALE GENOMIC DNA]</scope>
    <source>
        <strain evidence="12">HM-08</strain>
    </source>
</reference>
<evidence type="ECO:0000313" key="13">
    <source>
        <dbReference type="Proteomes" id="UP000070376"/>
    </source>
</evidence>
<dbReference type="EMBL" id="CP010525">
    <property type="protein sequence ID" value="AJO21262.1"/>
    <property type="molecule type" value="Genomic_DNA"/>
</dbReference>
<evidence type="ECO:0000256" key="7">
    <source>
        <dbReference type="PIRSR" id="PIRSR614007-1"/>
    </source>
</evidence>
<dbReference type="PROSITE" id="PS00061">
    <property type="entry name" value="ADH_SHORT"/>
    <property type="match status" value="1"/>
</dbReference>
<reference evidence="11" key="3">
    <citation type="submission" date="2016-01" db="EMBL/GenBank/DDBJ databases">
        <authorList>
            <person name="Oliw E.H."/>
        </authorList>
    </citation>
    <scope>NUCLEOTIDE SEQUENCE [LARGE SCALE GENOMIC DNA]</scope>
    <source>
        <strain evidence="11">GED7749B</strain>
    </source>
</reference>
<feature type="binding site" evidence="8">
    <location>
        <position position="152"/>
    </location>
    <ligand>
        <name>NAD(+)</name>
        <dbReference type="ChEBI" id="CHEBI:57540"/>
    </ligand>
</feature>
<dbReference type="EMBL" id="LRPN01000059">
    <property type="protein sequence ID" value="KWZ82346.1"/>
    <property type="molecule type" value="Genomic_DNA"/>
</dbReference>
<dbReference type="NCBIfam" id="TIGR02415">
    <property type="entry name" value="23BDH"/>
    <property type="match status" value="1"/>
</dbReference>
<keyword evidence="12" id="KW-1185">Reference proteome</keyword>
<dbReference type="InterPro" id="IPR014007">
    <property type="entry name" value="23BDH"/>
</dbReference>
<sequence>MSKVAIVTGSAGGLGKGIAERLCSDGFSVVVHDINEQLLNETVNEFKNKGYDVIGVKGDVSKRNDQFNLVKKGVEKFGHLDVFVNNAGIDAVSPFLEITEEQLNKLFSINVNGVVFGTQAAAEQFISQKSKGKIINACSIAGHESYEMLGTYSATKHAVKSFTHSAAKELAKYQITVNAYCPGVAKTKMWDRIDEEMVKYSDDLKPGEAFEKFSSEIALGRYQTPEDVANLVSFLASDDADYITGQAILTDGGLVYR</sequence>
<dbReference type="PRINTS" id="PR00081">
    <property type="entry name" value="GDHRDH"/>
</dbReference>
<dbReference type="GO" id="GO:0045150">
    <property type="term" value="P:acetoin catabolic process"/>
    <property type="evidence" value="ECO:0007669"/>
    <property type="project" value="InterPro"/>
</dbReference>
<dbReference type="InterPro" id="IPR002347">
    <property type="entry name" value="SDR_fam"/>
</dbReference>
<keyword evidence="5 8" id="KW-0520">NAD</keyword>
<dbReference type="AlphaFoldDB" id="A0A0C5CIR7"/>
<feature type="active site" description="Proton acceptor" evidence="7">
    <location>
        <position position="152"/>
    </location>
</feature>
<evidence type="ECO:0000256" key="1">
    <source>
        <dbReference type="ARBA" id="ARBA00003200"/>
    </source>
</evidence>
<dbReference type="GO" id="GO:0008206">
    <property type="term" value="P:bile acid metabolic process"/>
    <property type="evidence" value="ECO:0007669"/>
    <property type="project" value="UniProtKB-ARBA"/>
</dbReference>
<protein>
    <recommendedName>
        <fullName evidence="3">diacetyl reductase [(S)-acetoin forming]</fullName>
        <ecNumber evidence="3">1.1.1.304</ecNumber>
    </recommendedName>
</protein>
<dbReference type="RefSeq" id="WP_014096948.1">
    <property type="nucleotide sequence ID" value="NZ_CP010525.1"/>
</dbReference>
<feature type="binding site" evidence="8">
    <location>
        <begin position="182"/>
        <end position="187"/>
    </location>
    <ligand>
        <name>NAD(+)</name>
        <dbReference type="ChEBI" id="CHEBI:57540"/>
    </ligand>
</feature>
<dbReference type="Proteomes" id="UP000070376">
    <property type="component" value="Unassembled WGS sequence"/>
</dbReference>
<evidence type="ECO:0000256" key="8">
    <source>
        <dbReference type="PIRSR" id="PIRSR614007-2"/>
    </source>
</evidence>
<dbReference type="InterPro" id="IPR020904">
    <property type="entry name" value="Sc_DH/Rdtase_CS"/>
</dbReference>
<dbReference type="Proteomes" id="UP000032024">
    <property type="component" value="Chromosome"/>
</dbReference>
<evidence type="ECO:0000256" key="3">
    <source>
        <dbReference type="ARBA" id="ARBA00012848"/>
    </source>
</evidence>
<feature type="binding site" evidence="8">
    <location>
        <position position="156"/>
    </location>
    <ligand>
        <name>NAD(+)</name>
        <dbReference type="ChEBI" id="CHEBI:57540"/>
    </ligand>
</feature>
<evidence type="ECO:0000256" key="4">
    <source>
        <dbReference type="ARBA" id="ARBA00023002"/>
    </source>
</evidence>
<reference evidence="13" key="4">
    <citation type="submission" date="2016-01" db="EMBL/GenBank/DDBJ databases">
        <authorList>
            <person name="Mitreva M."/>
            <person name="Pepin K.H."/>
            <person name="Mihindukulasuriya K.A."/>
            <person name="Fulton R."/>
            <person name="Fronick C."/>
            <person name="O'Laughlin M."/>
            <person name="Miner T."/>
            <person name="Herter B."/>
            <person name="Rosa B.A."/>
            <person name="Cordes M."/>
            <person name="Tomlinson C."/>
            <person name="Wollam A."/>
            <person name="Palsikar V.B."/>
            <person name="Mardis E.R."/>
            <person name="Wilson R.K."/>
        </authorList>
    </citation>
    <scope>NUCLEOTIDE SEQUENCE [LARGE SCALE GENOMIC DNA]</scope>
    <source>
        <strain evidence="13">GED7749B</strain>
    </source>
</reference>
<comment type="catalytic activity">
    <reaction evidence="6">
        <text>(S)-acetoin + NAD(+) = diacetyl + NADH + H(+)</text>
        <dbReference type="Rhea" id="RHEA:27286"/>
        <dbReference type="ChEBI" id="CHEBI:15378"/>
        <dbReference type="ChEBI" id="CHEBI:15687"/>
        <dbReference type="ChEBI" id="CHEBI:16583"/>
        <dbReference type="ChEBI" id="CHEBI:57540"/>
        <dbReference type="ChEBI" id="CHEBI:57945"/>
        <dbReference type="EC" id="1.1.1.304"/>
    </reaction>
</comment>
<dbReference type="InterPro" id="IPR050259">
    <property type="entry name" value="SDR"/>
</dbReference>
<dbReference type="PATRIC" id="fig|1398.18.peg.479"/>
<organism evidence="11 13">
    <name type="scientific">Heyndrickxia coagulans</name>
    <name type="common">Weizmannia coagulans</name>
    <dbReference type="NCBI Taxonomy" id="1398"/>
    <lineage>
        <taxon>Bacteria</taxon>
        <taxon>Bacillati</taxon>
        <taxon>Bacillota</taxon>
        <taxon>Bacilli</taxon>
        <taxon>Bacillales</taxon>
        <taxon>Bacillaceae</taxon>
        <taxon>Heyndrickxia</taxon>
    </lineage>
</organism>
<gene>
    <name evidence="11" type="ORF">HMPREF3213_01807</name>
    <name evidence="10" type="ORF">SB48_HM08orf00723</name>
</gene>
<comment type="similarity">
    <text evidence="2 9">Belongs to the short-chain dehydrogenases/reductases (SDR) family.</text>
</comment>
<evidence type="ECO:0000313" key="12">
    <source>
        <dbReference type="Proteomes" id="UP000032024"/>
    </source>
</evidence>
<evidence type="ECO:0000256" key="9">
    <source>
        <dbReference type="RuleBase" id="RU000363"/>
    </source>
</evidence>
<keyword evidence="4" id="KW-0560">Oxidoreductase</keyword>
<dbReference type="InterPro" id="IPR036291">
    <property type="entry name" value="NAD(P)-bd_dom_sf"/>
</dbReference>
<dbReference type="Pfam" id="PF00106">
    <property type="entry name" value="adh_short"/>
    <property type="match status" value="1"/>
</dbReference>
<dbReference type="SUPFAM" id="SSF51735">
    <property type="entry name" value="NAD(P)-binding Rossmann-fold domains"/>
    <property type="match status" value="1"/>
</dbReference>
<feature type="binding site" evidence="8">
    <location>
        <position position="86"/>
    </location>
    <ligand>
        <name>NAD(+)</name>
        <dbReference type="ChEBI" id="CHEBI:57540"/>
    </ligand>
</feature>
<evidence type="ECO:0000313" key="10">
    <source>
        <dbReference type="EMBL" id="AJO21262.1"/>
    </source>
</evidence>
<name>A0A0C5CIR7_HEYCO</name>
<evidence type="ECO:0000256" key="5">
    <source>
        <dbReference type="ARBA" id="ARBA00023027"/>
    </source>
</evidence>
<evidence type="ECO:0000313" key="11">
    <source>
        <dbReference type="EMBL" id="KWZ82346.1"/>
    </source>
</evidence>
<proteinExistence type="inferred from homology"/>
<dbReference type="SMR" id="A0A0C5CIR7"/>
<dbReference type="EC" id="1.1.1.304" evidence="3"/>
<comment type="function">
    <text evidence="1">Catalyzes the irreversible reduction of 2,3-butanediol to (S)-acetoin in the presence of NADH.</text>
</comment>
<dbReference type="Gene3D" id="3.40.50.720">
    <property type="entry name" value="NAD(P)-binding Rossmann-like Domain"/>
    <property type="match status" value="1"/>
</dbReference>
<feature type="binding site" evidence="8">
    <location>
        <begin position="59"/>
        <end position="60"/>
    </location>
    <ligand>
        <name>NAD(+)</name>
        <dbReference type="ChEBI" id="CHEBI:57540"/>
    </ligand>
</feature>
<accession>A0A0C5CIR7</accession>
<dbReference type="NCBIfam" id="NF005559">
    <property type="entry name" value="PRK07231.1"/>
    <property type="match status" value="1"/>
</dbReference>
<reference evidence="10" key="1">
    <citation type="submission" date="2015-01" db="EMBL/GenBank/DDBJ databases">
        <title>Comparative genome analysis of Bacillus coagulans HM-08, Clostridium butyricum HM-68, Bacillus subtilis HM-66 and Bacillus licheniformis BL-09.</title>
        <authorList>
            <person name="Zhang H."/>
        </authorList>
    </citation>
    <scope>NUCLEOTIDE SEQUENCE [LARGE SCALE GENOMIC DNA]</scope>
    <source>
        <strain evidence="10">HM-08</strain>
    </source>
</reference>
<evidence type="ECO:0000256" key="2">
    <source>
        <dbReference type="ARBA" id="ARBA00006484"/>
    </source>
</evidence>
<feature type="binding site" evidence="8">
    <location>
        <position position="33"/>
    </location>
    <ligand>
        <name>NAD(+)</name>
        <dbReference type="ChEBI" id="CHEBI:57540"/>
    </ligand>
</feature>
<dbReference type="PANTHER" id="PTHR42879:SF2">
    <property type="entry name" value="3-OXOACYL-[ACYL-CARRIER-PROTEIN] REDUCTASE FABG"/>
    <property type="match status" value="1"/>
</dbReference>
<evidence type="ECO:0000256" key="6">
    <source>
        <dbReference type="ARBA" id="ARBA00047315"/>
    </source>
</evidence>
<dbReference type="PANTHER" id="PTHR42879">
    <property type="entry name" value="3-OXOACYL-(ACYL-CARRIER-PROTEIN) REDUCTASE"/>
    <property type="match status" value="1"/>
</dbReference>
<dbReference type="GO" id="GO:0052588">
    <property type="term" value="F:diacetyl reductase ((S)-acetoin forming) (NAD+) activity"/>
    <property type="evidence" value="ECO:0007669"/>
    <property type="project" value="UniProtKB-EC"/>
</dbReference>